<dbReference type="InterPro" id="IPR000498">
    <property type="entry name" value="OmpA-like_TM_dom"/>
</dbReference>
<comment type="similarity">
    <text evidence="1">Belongs to the outer membrane OOP (TC 1.B.6) superfamily. OmpA family.</text>
</comment>
<comment type="caution">
    <text evidence="5">The sequence shown here is derived from an EMBL/GenBank/DDBJ whole genome shotgun (WGS) entry which is preliminary data.</text>
</comment>
<gene>
    <name evidence="5" type="ORF">HCU74_07435</name>
</gene>
<keyword evidence="2" id="KW-0406">Ion transport</keyword>
<keyword evidence="3" id="KW-0732">Signal</keyword>
<evidence type="ECO:0000313" key="5">
    <source>
        <dbReference type="EMBL" id="NKI17250.1"/>
    </source>
</evidence>
<accession>A0ABX1GE70</accession>
<feature type="chain" id="PRO_5047425812" evidence="3">
    <location>
        <begin position="22"/>
        <end position="224"/>
    </location>
</feature>
<dbReference type="Proteomes" id="UP000765845">
    <property type="component" value="Unassembled WGS sequence"/>
</dbReference>
<feature type="domain" description="Outer membrane protein OmpA-like transmembrane" evidence="4">
    <location>
        <begin position="34"/>
        <end position="224"/>
    </location>
</feature>
<dbReference type="RefSeq" id="WP_168449762.1">
    <property type="nucleotide sequence ID" value="NZ_JAAWWK010000002.1"/>
</dbReference>
<evidence type="ECO:0000313" key="6">
    <source>
        <dbReference type="Proteomes" id="UP000765845"/>
    </source>
</evidence>
<keyword evidence="2" id="KW-0626">Porin</keyword>
<sequence length="224" mass="24156">MKISSFVSAACLCLATATATAGHLHSPSYSSHRDTSMYLFGGLGLSEFDYRRADFRHGFGDGSLSDIELDTDSTAVRFGVGLVITPNVAVEFGIASLGEIHAVAQSDGSRRAANGYAAGEVEMDGDVGGGFLGVRLHSPLSEPAAVFTRFGLYGWSMDGHVEDNDRRGEYTIEGTDPYFGVGVMMQLSREASLSLAYDYYMLDDDEQSFESSADVLSMDIVFRF</sequence>
<evidence type="ECO:0000256" key="2">
    <source>
        <dbReference type="ARBA" id="ARBA00023114"/>
    </source>
</evidence>
<name>A0ABX1GE70_9GAMM</name>
<reference evidence="5 6" key="1">
    <citation type="submission" date="2020-04" db="EMBL/GenBank/DDBJ databases">
        <authorList>
            <person name="Yoon J."/>
        </authorList>
    </citation>
    <scope>NUCLEOTIDE SEQUENCE [LARGE SCALE GENOMIC DNA]</scope>
    <source>
        <strain evidence="5 6">KMU-166</strain>
    </source>
</reference>
<evidence type="ECO:0000259" key="4">
    <source>
        <dbReference type="Pfam" id="PF01389"/>
    </source>
</evidence>
<dbReference type="SUPFAM" id="SSF56925">
    <property type="entry name" value="OMPA-like"/>
    <property type="match status" value="1"/>
</dbReference>
<evidence type="ECO:0000256" key="3">
    <source>
        <dbReference type="SAM" id="SignalP"/>
    </source>
</evidence>
<proteinExistence type="inferred from homology"/>
<dbReference type="EMBL" id="JAAWWK010000002">
    <property type="protein sequence ID" value="NKI17250.1"/>
    <property type="molecule type" value="Genomic_DNA"/>
</dbReference>
<dbReference type="Pfam" id="PF01389">
    <property type="entry name" value="OmpA_membrane"/>
    <property type="match status" value="1"/>
</dbReference>
<evidence type="ECO:0000256" key="1">
    <source>
        <dbReference type="ARBA" id="ARBA00005710"/>
    </source>
</evidence>
<dbReference type="InterPro" id="IPR011250">
    <property type="entry name" value="OMP/PagP_B-barrel"/>
</dbReference>
<keyword evidence="6" id="KW-1185">Reference proteome</keyword>
<keyword evidence="2" id="KW-0813">Transport</keyword>
<feature type="signal peptide" evidence="3">
    <location>
        <begin position="1"/>
        <end position="21"/>
    </location>
</feature>
<protein>
    <submittedName>
        <fullName evidence="5">Outer membrane beta-barrel protein</fullName>
    </submittedName>
</protein>
<dbReference type="Gene3D" id="2.40.160.20">
    <property type="match status" value="1"/>
</dbReference>
<keyword evidence="2" id="KW-0812">Transmembrane</keyword>
<organism evidence="5 6">
    <name type="scientific">Spongiibacter thalassae</name>
    <dbReference type="NCBI Taxonomy" id="2721624"/>
    <lineage>
        <taxon>Bacteria</taxon>
        <taxon>Pseudomonadati</taxon>
        <taxon>Pseudomonadota</taxon>
        <taxon>Gammaproteobacteria</taxon>
        <taxon>Cellvibrionales</taxon>
        <taxon>Spongiibacteraceae</taxon>
        <taxon>Spongiibacter</taxon>
    </lineage>
</organism>